<accession>A0A090MD73</accession>
<feature type="compositionally biased region" description="Polar residues" evidence="1">
    <location>
        <begin position="1"/>
        <end position="11"/>
    </location>
</feature>
<dbReference type="Pfam" id="PF00931">
    <property type="entry name" value="NB-ARC"/>
    <property type="match status" value="1"/>
</dbReference>
<reference evidence="3" key="1">
    <citation type="submission" date="2013-05" db="EMBL/GenBank/DDBJ databases">
        <title>Draft genome sequences of six wheat associated Fusarium spp. isolates.</title>
        <authorList>
            <person name="Moolhuijzen P.M."/>
            <person name="Manners J.M."/>
            <person name="Wilcox S."/>
            <person name="Bellgard M.I."/>
            <person name="Gardiner D.M."/>
        </authorList>
    </citation>
    <scope>NUCLEOTIDE SEQUENCE</scope>
    <source>
        <strain evidence="3">CS3069</strain>
    </source>
</reference>
<feature type="domain" description="NB-ARC" evidence="2">
    <location>
        <begin position="363"/>
        <end position="518"/>
    </location>
</feature>
<dbReference type="Gene3D" id="1.25.40.10">
    <property type="entry name" value="Tetratricopeptide repeat domain"/>
    <property type="match status" value="1"/>
</dbReference>
<dbReference type="GO" id="GO:0043531">
    <property type="term" value="F:ADP binding"/>
    <property type="evidence" value="ECO:0007669"/>
    <property type="project" value="InterPro"/>
</dbReference>
<dbReference type="SMART" id="SM00028">
    <property type="entry name" value="TPR"/>
    <property type="match status" value="3"/>
</dbReference>
<dbReference type="SUPFAM" id="SSF52540">
    <property type="entry name" value="P-loop containing nucleoside triphosphate hydrolases"/>
    <property type="match status" value="1"/>
</dbReference>
<evidence type="ECO:0000256" key="1">
    <source>
        <dbReference type="SAM" id="MobiDB-lite"/>
    </source>
</evidence>
<dbReference type="AlphaFoldDB" id="A0A090MD73"/>
<dbReference type="InterPro" id="IPR027417">
    <property type="entry name" value="P-loop_NTPase"/>
</dbReference>
<dbReference type="Pfam" id="PF13374">
    <property type="entry name" value="TPR_10"/>
    <property type="match status" value="2"/>
</dbReference>
<feature type="region of interest" description="Disordered" evidence="1">
    <location>
        <begin position="1"/>
        <end position="28"/>
    </location>
</feature>
<dbReference type="InterPro" id="IPR002182">
    <property type="entry name" value="NB-ARC"/>
</dbReference>
<evidence type="ECO:0000313" key="3">
    <source>
        <dbReference type="EMBL" id="CEG05103.1"/>
    </source>
</evidence>
<protein>
    <submittedName>
        <fullName evidence="3">WGS project CBMI000000000 data, contig CS3069_c002948</fullName>
    </submittedName>
</protein>
<dbReference type="EMBL" id="CBMI010002946">
    <property type="protein sequence ID" value="CEG05103.1"/>
    <property type="molecule type" value="Genomic_DNA"/>
</dbReference>
<dbReference type="PANTHER" id="PTHR48182:SF3">
    <property type="entry name" value="DUF676 DOMAIN-CONTAINING PROTEIN"/>
    <property type="match status" value="1"/>
</dbReference>
<dbReference type="InterPro" id="IPR052374">
    <property type="entry name" value="SERAC1"/>
</dbReference>
<evidence type="ECO:0000259" key="2">
    <source>
        <dbReference type="Pfam" id="PF00931"/>
    </source>
</evidence>
<dbReference type="SUPFAM" id="SSF53474">
    <property type="entry name" value="alpha/beta-Hydrolases"/>
    <property type="match status" value="1"/>
</dbReference>
<dbReference type="PANTHER" id="PTHR48182">
    <property type="entry name" value="PROTEIN SERAC1"/>
    <property type="match status" value="1"/>
</dbReference>
<organism evidence="3">
    <name type="scientific">Fusarium clavum</name>
    <dbReference type="NCBI Taxonomy" id="2594811"/>
    <lineage>
        <taxon>Eukaryota</taxon>
        <taxon>Fungi</taxon>
        <taxon>Dikarya</taxon>
        <taxon>Ascomycota</taxon>
        <taxon>Pezizomycotina</taxon>
        <taxon>Sordariomycetes</taxon>
        <taxon>Hypocreomycetidae</taxon>
        <taxon>Hypocreales</taxon>
        <taxon>Nectriaceae</taxon>
        <taxon>Fusarium</taxon>
        <taxon>Fusarium incarnatum-equiseti species complex</taxon>
    </lineage>
</organism>
<dbReference type="InterPro" id="IPR019734">
    <property type="entry name" value="TPR_rpt"/>
</dbReference>
<dbReference type="SUPFAM" id="SSF48452">
    <property type="entry name" value="TPR-like"/>
    <property type="match status" value="1"/>
</dbReference>
<dbReference type="Gene3D" id="3.40.50.300">
    <property type="entry name" value="P-loop containing nucleotide triphosphate hydrolases"/>
    <property type="match status" value="1"/>
</dbReference>
<dbReference type="Gene3D" id="3.40.50.1820">
    <property type="entry name" value="alpha/beta hydrolase"/>
    <property type="match status" value="1"/>
</dbReference>
<sequence length="1001" mass="112178">MTSKIESSQDAAPSAEEQLFNGTRAPRIPTIRPQDLGFQVYHDPQDVDEITLDVIAVHGIGVDPTATWTHPKTNKNWLRDGTMLPQELPSARIMAFAYNSVWYGDDAVKQSLEGVANSLLLQLGEQRANCRDRPIIFIGHCFGGLVMQMAYTKAFTHKEDYPHIHESVIGMVFLGTPHHGLRESSGLSTQSKVYQAILASKLSIQDNALKTMAHDNDLLRNSVDGFTRMLSTVKPSPRIFCFYESKATRLDAIAGSKTAPEFVVNQTSGTLNGHQSQELSLDHFSMNKFEDSQDSHYRNVKREIIRIVNEHAHRDGGELTKSPSPTHHHNIPRLGAPIAIEANFAPRDGIIPRIDGLFKKKPYVALYGSSGNGKTHVAVQYAHEYKRMNPGHNVYWIGASSTEELQSSYVRIAEQLHIHEDGRSSERLIELVIQRLKREPSLMVFDGINNGSPLSSIDFTSTKPLVDLVPKTSQVSVLITTRSKAVARQLVSNRDKYAVEVGPVSQEDASMILLGKVTRDPSRKKFVEQISKILNGCAGSLTLVYFYLKNAGKESSRKDYMERLSAKPVEKPAALRAWELLYELINHMHKETVDTMLIMSCLSVQCIPSEVFNRKVVQNYMPILEGFGFVETSADRQLFAMTAIVRQQAEEFLNHNIQQREEIQDRAVQSILEAFNVDPSEALLPCALAALGLQHLSPQHGRRSQTDLLFSIARYYRSRENLHKALEYYQQCLGNREADMELPNKAMLVDVTRQAITEVQALLGRASSSMELVTSDRGASYAATRDQFVVPMSSSSGQSREGDPGGYNDYIECVQRALKQASKGNHKRAEKLYLQVIQALQTRIKSQKVDIEMTRFHLKVLSCLSATYCAQGRFTEALNILKTVVPEQEAIVGKGDPETLLTRNDYALLLQETDLDAADQELRMLHNDQVRLLGADSPEALRTESNLALNSSLRGNVKESEYLYRDVLQRQKSKLGEEDNDVLATERMLSELLGGRIENRN</sequence>
<dbReference type="InterPro" id="IPR029058">
    <property type="entry name" value="AB_hydrolase_fold"/>
</dbReference>
<proteinExistence type="predicted"/>
<comment type="caution">
    <text evidence="3">The sequence shown here is derived from an EMBL/GenBank/DDBJ whole genome shotgun (WGS) entry which is preliminary data.</text>
</comment>
<gene>
    <name evidence="3" type="ORF">BN850_0094180</name>
</gene>
<name>A0A090MD73_9HYPO</name>
<dbReference type="InterPro" id="IPR011990">
    <property type="entry name" value="TPR-like_helical_dom_sf"/>
</dbReference>